<sequence>MSVTVRRLLAVAALLAVGALGSPALAATPAPSAPTAVEVNAATEPSIVQLAIRWRGYIYYETVDGYVWTQDVVTAYAGCTGFFVTTDGHITTAGHCVERKFGREALIETFLSDQVDQGLITSSEAADLLDGALINWKAEGLENGSAIERKVVAYQPKGLAGAPLADDSETARVLDTKPFDEGDTALLKIEATDTPALPVATVDPKTGSELTAIGFPGSVGKVVDVERLRASFKSGTASSQQVSEGGVPQTEVNADISPGMSGGPTIDPLGNVLGVNSFKIVGEDQNFNFITDTTDLRDWLQSKNLTLVAVKTPPAAVAPAATRLPSTASDDGLSTGVALGLIAGGLVVLAGLIALVVAVTRAKPAPAAAAPGGPAVITLPDAGTPVTPPAPAPAPVVPAPIAEPEPVATQAVPASTPTQPMPAEAPATVTCPNGHEVPAGQAFCGTCGAKITD</sequence>
<dbReference type="InterPro" id="IPR006311">
    <property type="entry name" value="TAT_signal"/>
</dbReference>
<dbReference type="InterPro" id="IPR043504">
    <property type="entry name" value="Peptidase_S1_PA_chymotrypsin"/>
</dbReference>
<dbReference type="InterPro" id="IPR009003">
    <property type="entry name" value="Peptidase_S1_PA"/>
</dbReference>
<proteinExistence type="predicted"/>
<dbReference type="PANTHER" id="PTHR43019:SF23">
    <property type="entry name" value="PROTEASE DO-LIKE 5, CHLOROPLASTIC"/>
    <property type="match status" value="1"/>
</dbReference>
<dbReference type="EMBL" id="JBITLV010000004">
    <property type="protein sequence ID" value="MFI7588167.1"/>
    <property type="molecule type" value="Genomic_DNA"/>
</dbReference>
<dbReference type="Proteomes" id="UP001612915">
    <property type="component" value="Unassembled WGS sequence"/>
</dbReference>
<evidence type="ECO:0000313" key="3">
    <source>
        <dbReference type="EMBL" id="MFI7588167.1"/>
    </source>
</evidence>
<keyword evidence="1" id="KW-0472">Membrane</keyword>
<dbReference type="RefSeq" id="WP_398281245.1">
    <property type="nucleotide sequence ID" value="NZ_JBITLV010000004.1"/>
</dbReference>
<keyword evidence="1" id="KW-0812">Transmembrane</keyword>
<dbReference type="PROSITE" id="PS51318">
    <property type="entry name" value="TAT"/>
    <property type="match status" value="1"/>
</dbReference>
<dbReference type="Pfam" id="PF13365">
    <property type="entry name" value="Trypsin_2"/>
    <property type="match status" value="1"/>
</dbReference>
<dbReference type="PANTHER" id="PTHR43019">
    <property type="entry name" value="SERINE ENDOPROTEASE DEGS"/>
    <property type="match status" value="1"/>
</dbReference>
<feature type="signal peptide" evidence="2">
    <location>
        <begin position="1"/>
        <end position="26"/>
    </location>
</feature>
<keyword evidence="1" id="KW-1133">Transmembrane helix</keyword>
<evidence type="ECO:0000256" key="2">
    <source>
        <dbReference type="SAM" id="SignalP"/>
    </source>
</evidence>
<protein>
    <submittedName>
        <fullName evidence="3">Trypsin-like peptidase domain-containing protein</fullName>
    </submittedName>
</protein>
<keyword evidence="2" id="KW-0732">Signal</keyword>
<reference evidence="3 4" key="1">
    <citation type="submission" date="2024-10" db="EMBL/GenBank/DDBJ databases">
        <title>The Natural Products Discovery Center: Release of the First 8490 Sequenced Strains for Exploring Actinobacteria Biosynthetic Diversity.</title>
        <authorList>
            <person name="Kalkreuter E."/>
            <person name="Kautsar S.A."/>
            <person name="Yang D."/>
            <person name="Bader C.D."/>
            <person name="Teijaro C.N."/>
            <person name="Fluegel L."/>
            <person name="Davis C.M."/>
            <person name="Simpson J.R."/>
            <person name="Lauterbach L."/>
            <person name="Steele A.D."/>
            <person name="Gui C."/>
            <person name="Meng S."/>
            <person name="Li G."/>
            <person name="Viehrig K."/>
            <person name="Ye F."/>
            <person name="Su P."/>
            <person name="Kiefer A.F."/>
            <person name="Nichols A."/>
            <person name="Cepeda A.J."/>
            <person name="Yan W."/>
            <person name="Fan B."/>
            <person name="Jiang Y."/>
            <person name="Adhikari A."/>
            <person name="Zheng C.-J."/>
            <person name="Schuster L."/>
            <person name="Cowan T.M."/>
            <person name="Smanski M.J."/>
            <person name="Chevrette M.G."/>
            <person name="De Carvalho L.P.S."/>
            <person name="Shen B."/>
        </authorList>
    </citation>
    <scope>NUCLEOTIDE SEQUENCE [LARGE SCALE GENOMIC DNA]</scope>
    <source>
        <strain evidence="3 4">NPDC049639</strain>
    </source>
</reference>
<evidence type="ECO:0000256" key="1">
    <source>
        <dbReference type="SAM" id="Phobius"/>
    </source>
</evidence>
<accession>A0ABW8ARB0</accession>
<keyword evidence="4" id="KW-1185">Reference proteome</keyword>
<comment type="caution">
    <text evidence="3">The sequence shown here is derived from an EMBL/GenBank/DDBJ whole genome shotgun (WGS) entry which is preliminary data.</text>
</comment>
<feature type="chain" id="PRO_5047385245" evidence="2">
    <location>
        <begin position="27"/>
        <end position="453"/>
    </location>
</feature>
<name>A0ABW8ARB0_9ACTN</name>
<dbReference type="Gene3D" id="2.40.10.10">
    <property type="entry name" value="Trypsin-like serine proteases"/>
    <property type="match status" value="2"/>
</dbReference>
<dbReference type="SUPFAM" id="SSF50494">
    <property type="entry name" value="Trypsin-like serine proteases"/>
    <property type="match status" value="1"/>
</dbReference>
<organism evidence="3 4">
    <name type="scientific">Spongisporangium articulatum</name>
    <dbReference type="NCBI Taxonomy" id="3362603"/>
    <lineage>
        <taxon>Bacteria</taxon>
        <taxon>Bacillati</taxon>
        <taxon>Actinomycetota</taxon>
        <taxon>Actinomycetes</taxon>
        <taxon>Kineosporiales</taxon>
        <taxon>Kineosporiaceae</taxon>
        <taxon>Spongisporangium</taxon>
    </lineage>
</organism>
<feature type="transmembrane region" description="Helical" evidence="1">
    <location>
        <begin position="337"/>
        <end position="359"/>
    </location>
</feature>
<evidence type="ECO:0000313" key="4">
    <source>
        <dbReference type="Proteomes" id="UP001612915"/>
    </source>
</evidence>
<gene>
    <name evidence="3" type="ORF">ACIB24_13950</name>
</gene>